<evidence type="ECO:0000313" key="5">
    <source>
        <dbReference type="Proteomes" id="UP000255102"/>
    </source>
</evidence>
<dbReference type="KEGG" id="moi:MOVS_08875"/>
<accession>A0A378PN57</accession>
<protein>
    <submittedName>
        <fullName evidence="3">Uncharacterized protein</fullName>
    </submittedName>
</protein>
<evidence type="ECO:0000313" key="4">
    <source>
        <dbReference type="Proteomes" id="UP000076765"/>
    </source>
</evidence>
<feature type="signal peptide" evidence="1">
    <location>
        <begin position="1"/>
        <end position="21"/>
    </location>
</feature>
<keyword evidence="1" id="KW-0732">Signal</keyword>
<proteinExistence type="predicted"/>
<evidence type="ECO:0000313" key="3">
    <source>
        <dbReference type="EMBL" id="STY87826.1"/>
    </source>
</evidence>
<gene>
    <name evidence="2" type="ORF">MOVS_08875</name>
    <name evidence="3" type="ORF">NCTC11227_01851</name>
</gene>
<reference evidence="3 5" key="2">
    <citation type="submission" date="2018-06" db="EMBL/GenBank/DDBJ databases">
        <authorList>
            <consortium name="Pathogen Informatics"/>
            <person name="Doyle S."/>
        </authorList>
    </citation>
    <scope>NUCLEOTIDE SEQUENCE [LARGE SCALE GENOMIC DNA]</scope>
    <source>
        <strain evidence="3 5">NCTC11227</strain>
    </source>
</reference>
<dbReference type="AlphaFoldDB" id="A0A378PN57"/>
<dbReference type="EMBL" id="UGPW01000001">
    <property type="protein sequence ID" value="STY87826.1"/>
    <property type="molecule type" value="Genomic_DNA"/>
</dbReference>
<dbReference type="Proteomes" id="UP000076765">
    <property type="component" value="Chromosome"/>
</dbReference>
<keyword evidence="4" id="KW-1185">Reference proteome</keyword>
<dbReference type="EMBL" id="CP011158">
    <property type="protein sequence ID" value="ANB92065.1"/>
    <property type="molecule type" value="Genomic_DNA"/>
</dbReference>
<reference evidence="2 4" key="1">
    <citation type="submission" date="2015-04" db="EMBL/GenBank/DDBJ databases">
        <authorList>
            <person name="Calcutt M.J."/>
            <person name="Foecking M.F."/>
        </authorList>
    </citation>
    <scope>NUCLEOTIDE SEQUENCE [LARGE SCALE GENOMIC DNA]</scope>
    <source>
        <strain evidence="2 4">199/55</strain>
    </source>
</reference>
<organism evidence="3 5">
    <name type="scientific">Moraxella ovis</name>
    <dbReference type="NCBI Taxonomy" id="29433"/>
    <lineage>
        <taxon>Bacteria</taxon>
        <taxon>Pseudomonadati</taxon>
        <taxon>Pseudomonadota</taxon>
        <taxon>Gammaproteobacteria</taxon>
        <taxon>Moraxellales</taxon>
        <taxon>Moraxellaceae</taxon>
        <taxon>Moraxella</taxon>
    </lineage>
</organism>
<feature type="chain" id="PRO_5016598010" evidence="1">
    <location>
        <begin position="22"/>
        <end position="70"/>
    </location>
</feature>
<evidence type="ECO:0000313" key="2">
    <source>
        <dbReference type="EMBL" id="ANB92065.1"/>
    </source>
</evidence>
<dbReference type="RefSeq" id="WP_228703548.1">
    <property type="nucleotide sequence ID" value="NZ_CP011158.1"/>
</dbReference>
<name>A0A378PN57_9GAMM</name>
<evidence type="ECO:0000256" key="1">
    <source>
        <dbReference type="SAM" id="SignalP"/>
    </source>
</evidence>
<dbReference type="Proteomes" id="UP000255102">
    <property type="component" value="Unassembled WGS sequence"/>
</dbReference>
<sequence>MRKPLALAVLLRLGLASTAHSAPILQVNGDYSIAQRNHAKHGLKLMSKLLKTTLHAFSNSLATRARFAPS</sequence>